<reference evidence="9" key="1">
    <citation type="journal article" date="2015" name="Genome Announc.">
        <title>Genome sequence of the AIDS-associated pathogen Penicillium marneffei (ATCC18224) and its near taxonomic relative Talaromyces stipitatus (ATCC10500).</title>
        <authorList>
            <person name="Nierman W.C."/>
            <person name="Fedorova-Abrams N.D."/>
            <person name="Andrianopoulos A."/>
        </authorList>
    </citation>
    <scope>NUCLEOTIDE SEQUENCE [LARGE SCALE GENOMIC DNA]</scope>
    <source>
        <strain evidence="9">ATCC 18224 / CBS 334.59 / QM 7333</strain>
    </source>
</reference>
<feature type="domain" description="Zn(2)-C6 fungal-type" evidence="7">
    <location>
        <begin position="57"/>
        <end position="85"/>
    </location>
</feature>
<dbReference type="PANTHER" id="PTHR37534:SF23">
    <property type="entry name" value="ZN(II)2CYS6 TRANSCRIPTION FACTOR (EUROFUNG)"/>
    <property type="match status" value="1"/>
</dbReference>
<protein>
    <submittedName>
        <fullName evidence="8">C6 finger domain protein, putative</fullName>
    </submittedName>
</protein>
<evidence type="ECO:0000256" key="4">
    <source>
        <dbReference type="ARBA" id="ARBA00023163"/>
    </source>
</evidence>
<dbReference type="PROSITE" id="PS00463">
    <property type="entry name" value="ZN2_CY6_FUNGAL_1"/>
    <property type="match status" value="1"/>
</dbReference>
<dbReference type="CDD" id="cd00067">
    <property type="entry name" value="GAL4"/>
    <property type="match status" value="1"/>
</dbReference>
<dbReference type="GO" id="GO:0000981">
    <property type="term" value="F:DNA-binding transcription factor activity, RNA polymerase II-specific"/>
    <property type="evidence" value="ECO:0007669"/>
    <property type="project" value="InterPro"/>
</dbReference>
<dbReference type="SMART" id="SM00066">
    <property type="entry name" value="GAL4"/>
    <property type="match status" value="1"/>
</dbReference>
<dbReference type="VEuPathDB" id="FungiDB:PMAA_048690"/>
<evidence type="ECO:0000259" key="7">
    <source>
        <dbReference type="PROSITE" id="PS50048"/>
    </source>
</evidence>
<dbReference type="STRING" id="441960.B6QPM1"/>
<keyword evidence="2" id="KW-0805">Transcription regulation</keyword>
<keyword evidence="9" id="KW-1185">Reference proteome</keyword>
<dbReference type="OrthoDB" id="5391043at2759"/>
<sequence>MDEQDRTRLGGDKPTERKESTGGSGSVKQTPSEGQSEATANTSAARARDRKRRTKTGCLTCRKRRIKCGEEKPRCNNCIKAKRDCEGYTQRVVFKNAQGPFGADYDPRVPANLQAPVTHFPQLPPQVQLQQLQQLQQFQQQQQQQQQQDQSISGQALNRQQRLLAPRLPYVPPTVLPNATALPIHQQQQQQPLHYHTIPLQTPSQAEPIIAPQSIHAPTGDFTSHVHTWSSADQLTYLALPETTNAFQSSHDGAFQAQTTAETIPLSHQHMDTNPVSIVQQDPAVQSMAETIGFYTDDTFQQAQVYYAWDAEQEALIPTIYAPEDLEDDYYDVDSDDDQQAVTEEEGYNQMSLIMASAHQDVMRSYNTYLNEPYILASYQPSMGSSPLNNPKTARIWVHFMHATAPAISIMERHNANPTPFFGGPVPASQQGLWSYIMPLKSLEHPALLQSILAISSLHIARLQQSHFTITFKHYEYALRKVSKAVGLPLRRKQVSTLAATLLLAFYEVTAADHTKWDRHLAGAAQLLKEIDFAGITRDLRAYRRSVRSQKRDWTGLQDPFSSYSYAEDDPYAERESEVDARVVSRFTGRTIDYDQIGRVDIYPKVKKRHFSRKDIETFRLQCDLYWWYAKQDFFQSMLSGNRLLTPIERWDAIPPRAGLGKVDAIYGSWDHLVLLLARMMDFGYRDRKRKLQSLEATGGDWRPHPGFFKFVGRFAPNPQGGGPGGPPSGMGPPPKRPQGPPGGNNPPPHNQSSTQKPMYGMTPTGSPVPPPTAFTTMGESPPYSGFVHDDEDTTLEEAEAEWEHILATYEYYESQLGEGFAPLPPDTTTPVSSPFGPAIQFRSHSIAVLWGYYYVGRIILNRLHPSMPPAAMVAATTAASTTSRFAQTIGRIAAGVYYPQLYVQEVGNLNPNLGGAWIQATMTLFVAGIQYTDAIQRDWTVSTLQGTSRVTGWQSADAIAAGCEAAWIRTAAAGRGPPYVRRPEFPEVDKQLYTRRIVKGDGQLAPDSNYERRFVKVEKRLRGYYAMGLLELESDLDGLNLE</sequence>
<dbReference type="InterPro" id="IPR021858">
    <property type="entry name" value="Fun_TF"/>
</dbReference>
<proteinExistence type="predicted"/>
<dbReference type="EMBL" id="DS995904">
    <property type="protein sequence ID" value="EEA21070.1"/>
    <property type="molecule type" value="Genomic_DNA"/>
</dbReference>
<keyword evidence="4" id="KW-0804">Transcription</keyword>
<feature type="compositionally biased region" description="Pro residues" evidence="6">
    <location>
        <begin position="725"/>
        <end position="750"/>
    </location>
</feature>
<accession>B6QPM1</accession>
<feature type="region of interest" description="Disordered" evidence="6">
    <location>
        <begin position="1"/>
        <end position="53"/>
    </location>
</feature>
<feature type="compositionally biased region" description="Basic and acidic residues" evidence="6">
    <location>
        <begin position="1"/>
        <end position="20"/>
    </location>
</feature>
<dbReference type="PhylomeDB" id="B6QPM1"/>
<evidence type="ECO:0000313" key="9">
    <source>
        <dbReference type="Proteomes" id="UP000001294"/>
    </source>
</evidence>
<dbReference type="InterPro" id="IPR036864">
    <property type="entry name" value="Zn2-C6_fun-type_DNA-bd_sf"/>
</dbReference>
<dbReference type="AlphaFoldDB" id="B6QPM1"/>
<gene>
    <name evidence="8" type="ORF">PMAA_048690</name>
</gene>
<evidence type="ECO:0000313" key="8">
    <source>
        <dbReference type="EMBL" id="EEA21070.1"/>
    </source>
</evidence>
<dbReference type="Pfam" id="PF00172">
    <property type="entry name" value="Zn_clus"/>
    <property type="match status" value="1"/>
</dbReference>
<evidence type="ECO:0000256" key="3">
    <source>
        <dbReference type="ARBA" id="ARBA00023125"/>
    </source>
</evidence>
<dbReference type="PANTHER" id="PTHR37534">
    <property type="entry name" value="TRANSCRIPTIONAL ACTIVATOR PROTEIN UGA3"/>
    <property type="match status" value="1"/>
</dbReference>
<dbReference type="Proteomes" id="UP000001294">
    <property type="component" value="Unassembled WGS sequence"/>
</dbReference>
<dbReference type="PROSITE" id="PS50048">
    <property type="entry name" value="ZN2_CY6_FUNGAL_2"/>
    <property type="match status" value="1"/>
</dbReference>
<evidence type="ECO:0000256" key="1">
    <source>
        <dbReference type="ARBA" id="ARBA00004123"/>
    </source>
</evidence>
<dbReference type="GO" id="GO:0008270">
    <property type="term" value="F:zinc ion binding"/>
    <property type="evidence" value="ECO:0007669"/>
    <property type="project" value="InterPro"/>
</dbReference>
<dbReference type="GO" id="GO:0045944">
    <property type="term" value="P:positive regulation of transcription by RNA polymerase II"/>
    <property type="evidence" value="ECO:0007669"/>
    <property type="project" value="TreeGrafter"/>
</dbReference>
<name>B6QPM1_TALMQ</name>
<dbReference type="SUPFAM" id="SSF57701">
    <property type="entry name" value="Zn2/Cys6 DNA-binding domain"/>
    <property type="match status" value="1"/>
</dbReference>
<dbReference type="Gene3D" id="4.10.240.10">
    <property type="entry name" value="Zn(2)-C6 fungal-type DNA-binding domain"/>
    <property type="match status" value="1"/>
</dbReference>
<comment type="subcellular location">
    <subcellularLocation>
        <location evidence="1">Nucleus</location>
    </subcellularLocation>
</comment>
<keyword evidence="3" id="KW-0238">DNA-binding</keyword>
<feature type="region of interest" description="Disordered" evidence="6">
    <location>
        <begin position="713"/>
        <end position="774"/>
    </location>
</feature>
<feature type="compositionally biased region" description="Polar residues" evidence="6">
    <location>
        <begin position="26"/>
        <end position="43"/>
    </location>
</feature>
<dbReference type="GO" id="GO:0005634">
    <property type="term" value="C:nucleus"/>
    <property type="evidence" value="ECO:0007669"/>
    <property type="project" value="UniProtKB-SubCell"/>
</dbReference>
<evidence type="ECO:0000256" key="2">
    <source>
        <dbReference type="ARBA" id="ARBA00023015"/>
    </source>
</evidence>
<dbReference type="Pfam" id="PF11951">
    <property type="entry name" value="Fungal_trans_2"/>
    <property type="match status" value="1"/>
</dbReference>
<dbReference type="InterPro" id="IPR001138">
    <property type="entry name" value="Zn2Cys6_DnaBD"/>
</dbReference>
<dbReference type="HOGENOM" id="CLU_006603_0_0_1"/>
<keyword evidence="5" id="KW-0539">Nucleus</keyword>
<dbReference type="GO" id="GO:0000976">
    <property type="term" value="F:transcription cis-regulatory region binding"/>
    <property type="evidence" value="ECO:0007669"/>
    <property type="project" value="TreeGrafter"/>
</dbReference>
<evidence type="ECO:0000256" key="5">
    <source>
        <dbReference type="ARBA" id="ARBA00023242"/>
    </source>
</evidence>
<organism evidence="8 9">
    <name type="scientific">Talaromyces marneffei (strain ATCC 18224 / CBS 334.59 / QM 7333)</name>
    <name type="common">Penicillium marneffei</name>
    <dbReference type="NCBI Taxonomy" id="441960"/>
    <lineage>
        <taxon>Eukaryota</taxon>
        <taxon>Fungi</taxon>
        <taxon>Dikarya</taxon>
        <taxon>Ascomycota</taxon>
        <taxon>Pezizomycotina</taxon>
        <taxon>Eurotiomycetes</taxon>
        <taxon>Eurotiomycetidae</taxon>
        <taxon>Eurotiales</taxon>
        <taxon>Trichocomaceae</taxon>
        <taxon>Talaromyces</taxon>
        <taxon>Talaromyces sect. Talaromyces</taxon>
    </lineage>
</organism>
<evidence type="ECO:0000256" key="6">
    <source>
        <dbReference type="SAM" id="MobiDB-lite"/>
    </source>
</evidence>